<keyword evidence="1" id="KW-0812">Transmembrane</keyword>
<evidence type="ECO:0000313" key="2">
    <source>
        <dbReference type="EMBL" id="TRW50193.1"/>
    </source>
</evidence>
<feature type="transmembrane region" description="Helical" evidence="1">
    <location>
        <begin position="290"/>
        <end position="308"/>
    </location>
</feature>
<dbReference type="Proteomes" id="UP000320359">
    <property type="component" value="Unassembled WGS sequence"/>
</dbReference>
<evidence type="ECO:0008006" key="4">
    <source>
        <dbReference type="Google" id="ProtNLM"/>
    </source>
</evidence>
<feature type="transmembrane region" description="Helical" evidence="1">
    <location>
        <begin position="255"/>
        <end position="278"/>
    </location>
</feature>
<feature type="transmembrane region" description="Helical" evidence="1">
    <location>
        <begin position="182"/>
        <end position="211"/>
    </location>
</feature>
<accession>A0A552X6K9</accession>
<keyword evidence="1" id="KW-1133">Transmembrane helix</keyword>
<sequence>MNTINKEKAKLLILLSLGVAAILFLNLYKFSLANQVGFSISHEHIFINPKSEYATDLILTPDEITYATWLIFRADRANDIIENRNLFANTNLYGYLIGFSYLAADGNYKYLFLFGLAGYLLLFVSSYTLLKAIGFEHKTVLIGTGLFMLSPNVLMLGSGFLRDLFVIAFVNYCIIALIQRRYLLLIFSILMLLFTRNFYLVILLPIFLYFLSRSRKGSLDIGLIFLIPMVVLIFITLYLALLSRASGVSIFDLKFLLRFIELQTGVNMVLIRIPYLFSGFYNLMLETISHFYYFVIMMMALTIVVVTLRMKKFYVFLIAFNILLSFLYASYLGFFMSRTKLIVLWFSIIFILYHVNSYNMKRANKINLANH</sequence>
<protein>
    <recommendedName>
        <fullName evidence="4">Glycosyltransferase RgtA/B/C/D-like domain-containing protein</fullName>
    </recommendedName>
</protein>
<proteinExistence type="predicted"/>
<dbReference type="AlphaFoldDB" id="A0A552X6K9"/>
<name>A0A552X6K9_9GAMM</name>
<dbReference type="EMBL" id="VJWL01000001">
    <property type="protein sequence ID" value="TRW50193.1"/>
    <property type="molecule type" value="Genomic_DNA"/>
</dbReference>
<feature type="transmembrane region" description="Helical" evidence="1">
    <location>
        <begin position="315"/>
        <end position="335"/>
    </location>
</feature>
<evidence type="ECO:0000256" key="1">
    <source>
        <dbReference type="SAM" id="Phobius"/>
    </source>
</evidence>
<keyword evidence="3" id="KW-1185">Reference proteome</keyword>
<organism evidence="2 3">
    <name type="scientific">Aliidiomarina halalkaliphila</name>
    <dbReference type="NCBI Taxonomy" id="2593535"/>
    <lineage>
        <taxon>Bacteria</taxon>
        <taxon>Pseudomonadati</taxon>
        <taxon>Pseudomonadota</taxon>
        <taxon>Gammaproteobacteria</taxon>
        <taxon>Alteromonadales</taxon>
        <taxon>Idiomarinaceae</taxon>
        <taxon>Aliidiomarina</taxon>
    </lineage>
</organism>
<feature type="transmembrane region" description="Helical" evidence="1">
    <location>
        <begin position="12"/>
        <end position="28"/>
    </location>
</feature>
<evidence type="ECO:0000313" key="3">
    <source>
        <dbReference type="Proteomes" id="UP000320359"/>
    </source>
</evidence>
<feature type="transmembrane region" description="Helical" evidence="1">
    <location>
        <begin position="111"/>
        <end position="133"/>
    </location>
</feature>
<comment type="caution">
    <text evidence="2">The sequence shown here is derived from an EMBL/GenBank/DDBJ whole genome shotgun (WGS) entry which is preliminary data.</text>
</comment>
<feature type="transmembrane region" description="Helical" evidence="1">
    <location>
        <begin position="223"/>
        <end position="243"/>
    </location>
</feature>
<feature type="transmembrane region" description="Helical" evidence="1">
    <location>
        <begin position="86"/>
        <end position="104"/>
    </location>
</feature>
<feature type="transmembrane region" description="Helical" evidence="1">
    <location>
        <begin position="341"/>
        <end position="358"/>
    </location>
</feature>
<reference evidence="2 3" key="1">
    <citation type="submission" date="2019-07" db="EMBL/GenBank/DDBJ databases">
        <authorList>
            <person name="Yang M."/>
            <person name="Zhao D."/>
            <person name="Xiang H."/>
        </authorList>
    </citation>
    <scope>NUCLEOTIDE SEQUENCE [LARGE SCALE GENOMIC DNA]</scope>
    <source>
        <strain evidence="2 3">IM1326</strain>
    </source>
</reference>
<dbReference type="RefSeq" id="WP_143234919.1">
    <property type="nucleotide sequence ID" value="NZ_VJWL01000001.1"/>
</dbReference>
<keyword evidence="1" id="KW-0472">Membrane</keyword>
<gene>
    <name evidence="2" type="ORF">FM042_04990</name>
</gene>